<gene>
    <name evidence="2" type="ORF">CDL10_04235</name>
</gene>
<dbReference type="OrthoDB" id="3173919at2"/>
<keyword evidence="1" id="KW-1133">Transmembrane helix</keyword>
<proteinExistence type="predicted"/>
<keyword evidence="1" id="KW-0812">Transmembrane</keyword>
<dbReference type="RefSeq" id="WP_100677388.1">
    <property type="nucleotide sequence ID" value="NZ_NIPO01000001.1"/>
</dbReference>
<dbReference type="EMBL" id="NIPO01000001">
    <property type="protein sequence ID" value="PJR03820.1"/>
    <property type="molecule type" value="Genomic_DNA"/>
</dbReference>
<dbReference type="AlphaFoldDB" id="A0A2M9R4M4"/>
<evidence type="ECO:0000256" key="1">
    <source>
        <dbReference type="SAM" id="Phobius"/>
    </source>
</evidence>
<reference evidence="2 3" key="1">
    <citation type="submission" date="2017-06" db="EMBL/GenBank/DDBJ databases">
        <title>Description of Avrilella dinanensis gen. nov. sp. nov.</title>
        <authorList>
            <person name="Leyer C."/>
            <person name="Sassi M."/>
            <person name="Minet J."/>
            <person name="Kayal S."/>
            <person name="Cattoir V."/>
        </authorList>
    </citation>
    <scope>NUCLEOTIDE SEQUENCE [LARGE SCALE GENOMIC DNA]</scope>
    <source>
        <strain evidence="2 3">UR159</strain>
    </source>
</reference>
<organism evidence="2 3">
    <name type="scientific">Avrilella dinanensis</name>
    <dbReference type="NCBI Taxonomy" id="2008672"/>
    <lineage>
        <taxon>Bacteria</taxon>
        <taxon>Pseudomonadati</taxon>
        <taxon>Bacteroidota</taxon>
        <taxon>Flavobacteriia</taxon>
        <taxon>Flavobacteriales</taxon>
        <taxon>Flavobacteriaceae</taxon>
        <taxon>Avrilella</taxon>
    </lineage>
</organism>
<dbReference type="Proteomes" id="UP000231960">
    <property type="component" value="Unassembled WGS sequence"/>
</dbReference>
<name>A0A2M9R4M4_9FLAO</name>
<evidence type="ECO:0008006" key="4">
    <source>
        <dbReference type="Google" id="ProtNLM"/>
    </source>
</evidence>
<feature type="transmembrane region" description="Helical" evidence="1">
    <location>
        <begin position="88"/>
        <end position="106"/>
    </location>
</feature>
<dbReference type="Pfam" id="PF13630">
    <property type="entry name" value="SdpI"/>
    <property type="match status" value="1"/>
</dbReference>
<keyword evidence="1" id="KW-0472">Membrane</keyword>
<accession>A0A2M9R4M4</accession>
<feature type="transmembrane region" description="Helical" evidence="1">
    <location>
        <begin position="7"/>
        <end position="29"/>
    </location>
</feature>
<sequence length="114" mass="12841">MFEIAEIINPMLCLSGIIFLIFGAIMYFFPPKKINGWYGYRTGGSMKNQKNWDFAQKYGAKVMMIFGLIMTVLSPIKGIFNTSEEVDIALGMFILIIGAFAMIPIVEKGIKKNE</sequence>
<protein>
    <recommendedName>
        <fullName evidence="4">SdpI/YhfL protein family</fullName>
    </recommendedName>
</protein>
<dbReference type="InterPro" id="IPR025962">
    <property type="entry name" value="SdpI/YhfL"/>
</dbReference>
<comment type="caution">
    <text evidence="2">The sequence shown here is derived from an EMBL/GenBank/DDBJ whole genome shotgun (WGS) entry which is preliminary data.</text>
</comment>
<evidence type="ECO:0000313" key="2">
    <source>
        <dbReference type="EMBL" id="PJR03820.1"/>
    </source>
</evidence>
<evidence type="ECO:0000313" key="3">
    <source>
        <dbReference type="Proteomes" id="UP000231960"/>
    </source>
</evidence>
<feature type="transmembrane region" description="Helical" evidence="1">
    <location>
        <begin position="58"/>
        <end position="76"/>
    </location>
</feature>
<keyword evidence="3" id="KW-1185">Reference proteome</keyword>